<evidence type="ECO:0000313" key="2">
    <source>
        <dbReference type="EMBL" id="CAI4011914.1"/>
    </source>
</evidence>
<evidence type="ECO:0000313" key="4">
    <source>
        <dbReference type="Proteomes" id="UP001152797"/>
    </source>
</evidence>
<dbReference type="EMBL" id="CAMXCT010005277">
    <property type="protein sequence ID" value="CAI4011914.1"/>
    <property type="molecule type" value="Genomic_DNA"/>
</dbReference>
<comment type="caution">
    <text evidence="2">The sequence shown here is derived from an EMBL/GenBank/DDBJ whole genome shotgun (WGS) entry which is preliminary data.</text>
</comment>
<accession>A0A9P1DN36</accession>
<protein>
    <submittedName>
        <fullName evidence="2">Uncharacterized protein</fullName>
    </submittedName>
</protein>
<dbReference type="EMBL" id="CAMXCT020005277">
    <property type="protein sequence ID" value="CAL1165289.1"/>
    <property type="molecule type" value="Genomic_DNA"/>
</dbReference>
<dbReference type="AlphaFoldDB" id="A0A9P1DN36"/>
<dbReference type="OrthoDB" id="427889at2759"/>
<dbReference type="EMBL" id="CAMXCT030005277">
    <property type="protein sequence ID" value="CAL4799226.1"/>
    <property type="molecule type" value="Genomic_DNA"/>
</dbReference>
<proteinExistence type="predicted"/>
<reference evidence="2" key="1">
    <citation type="submission" date="2022-10" db="EMBL/GenBank/DDBJ databases">
        <authorList>
            <person name="Chen Y."/>
            <person name="Dougan E. K."/>
            <person name="Chan C."/>
            <person name="Rhodes N."/>
            <person name="Thang M."/>
        </authorList>
    </citation>
    <scope>NUCLEOTIDE SEQUENCE</scope>
</reference>
<feature type="region of interest" description="Disordered" evidence="1">
    <location>
        <begin position="96"/>
        <end position="119"/>
    </location>
</feature>
<gene>
    <name evidence="2" type="ORF">C1SCF055_LOCUS37030</name>
</gene>
<evidence type="ECO:0000256" key="1">
    <source>
        <dbReference type="SAM" id="MobiDB-lite"/>
    </source>
</evidence>
<evidence type="ECO:0000313" key="3">
    <source>
        <dbReference type="EMBL" id="CAL1165289.1"/>
    </source>
</evidence>
<sequence>MTVPLSFREHGDAHGGAIATSAEMSKKSWKRWRCAERKLSSAHASVQGRLVGLLSGLCSGHRTPAVAVSNLIARGSGAAADVHTLRMVLNDSDLWEAPEKDGPTMEASPKVSPTSPLSLQSLDNFRSSPRRLEEMRISTAGPCTVHLGDEVSTPRSTVSLSDSDFGLAGWQLEAPGKAIPLLDAWQASEWQRKVERMASAATAVAEKTHSAALLETCFRSWSKAIVQEDTIEEPSLRDVPQLRVLLAESLQ</sequence>
<name>A0A9P1DN36_9DINO</name>
<reference evidence="3" key="2">
    <citation type="submission" date="2024-04" db="EMBL/GenBank/DDBJ databases">
        <authorList>
            <person name="Chen Y."/>
            <person name="Shah S."/>
            <person name="Dougan E. K."/>
            <person name="Thang M."/>
            <person name="Chan C."/>
        </authorList>
    </citation>
    <scope>NUCLEOTIDE SEQUENCE [LARGE SCALE GENOMIC DNA]</scope>
</reference>
<organism evidence="2">
    <name type="scientific">Cladocopium goreaui</name>
    <dbReference type="NCBI Taxonomy" id="2562237"/>
    <lineage>
        <taxon>Eukaryota</taxon>
        <taxon>Sar</taxon>
        <taxon>Alveolata</taxon>
        <taxon>Dinophyceae</taxon>
        <taxon>Suessiales</taxon>
        <taxon>Symbiodiniaceae</taxon>
        <taxon>Cladocopium</taxon>
    </lineage>
</organism>
<keyword evidence="4" id="KW-1185">Reference proteome</keyword>
<dbReference type="Proteomes" id="UP001152797">
    <property type="component" value="Unassembled WGS sequence"/>
</dbReference>